<proteinExistence type="predicted"/>
<feature type="domain" description="HTH lysR-type" evidence="1">
    <location>
        <begin position="399"/>
        <end position="445"/>
    </location>
</feature>
<reference evidence="4 5" key="1">
    <citation type="submission" date="2023-02" db="EMBL/GenBank/DDBJ databases">
        <authorList>
            <person name="Maleckis M."/>
        </authorList>
    </citation>
    <scope>NUCLEOTIDE SEQUENCE [LARGE SCALE GENOMIC DNA]</scope>
    <source>
        <strain evidence="4 5">P8-A2</strain>
    </source>
</reference>
<evidence type="ECO:0000259" key="2">
    <source>
        <dbReference type="Pfam" id="PF06527"/>
    </source>
</evidence>
<comment type="caution">
    <text evidence="4">The sequence shown here is derived from an EMBL/GenBank/DDBJ whole genome shotgun (WGS) entry which is preliminary data.</text>
</comment>
<dbReference type="Gene3D" id="1.10.10.10">
    <property type="entry name" value="Winged helix-like DNA-binding domain superfamily/Winged helix DNA-binding domain"/>
    <property type="match status" value="1"/>
</dbReference>
<dbReference type="InterPro" id="IPR000847">
    <property type="entry name" value="LysR_HTH_N"/>
</dbReference>
<evidence type="ECO:0000313" key="5">
    <source>
        <dbReference type="Proteomes" id="UP001257627"/>
    </source>
</evidence>
<keyword evidence="5" id="KW-1185">Reference proteome</keyword>
<dbReference type="InterPro" id="IPR036390">
    <property type="entry name" value="WH_DNA-bd_sf"/>
</dbReference>
<dbReference type="EMBL" id="JARAKF010000006">
    <property type="protein sequence ID" value="MDU9002052.1"/>
    <property type="molecule type" value="Genomic_DNA"/>
</dbReference>
<organism evidence="4 5">
    <name type="scientific">Streptomyces mirabilis</name>
    <dbReference type="NCBI Taxonomy" id="68239"/>
    <lineage>
        <taxon>Bacteria</taxon>
        <taxon>Bacillati</taxon>
        <taxon>Actinomycetota</taxon>
        <taxon>Actinomycetes</taxon>
        <taxon>Kitasatosporales</taxon>
        <taxon>Streptomycetaceae</taxon>
        <taxon>Streptomyces</taxon>
    </lineage>
</organism>
<protein>
    <submittedName>
        <fullName evidence="4">TniQ family protein</fullName>
    </submittedName>
</protein>
<gene>
    <name evidence="3" type="ORF">PU648_40055</name>
    <name evidence="4" type="ORF">PU648_59800</name>
</gene>
<sequence>MSELRTLTIRVTPLPGESMDSWLEALARRCWMPLPSLLSSLQMPPPERIHQLVTGLSEQHLRTLEEGLRLPAGRLDQSVAQADLFGRRAPRCRFCPQCLEETQGRWMLRWWLPWTFVCTRHQALLHPVCPRCKYPPRQTMPGEVHRQPPGQCLHKPTRQRLRCGTDLSAARPLPLAPHHHLLSTQEQLDALPVHGHAADSVFANVDRLLARPTTPLSPGDLAALDATSRRAWEQAFNDVTDPATPLGRWRLRERARMILTPEFLHREHEKSRKALREIAEDLRLPRRIVHERAKELGIKIQPGGVRPHQFDDDWLRDQYVVRLRSGSDISRETGTSGMPVLRRLTALGIPIRPAGAYSRRDMLAKLDESVPLDIRAAVEGTLHGWRRLNRFQIHMAFPNATATATYLNVKPNTLSMQFSQLERAIGAELFHRSTGHTPQRPTTQGAALLHHLTDEHIQVLMRQALGPSIMPMPKPEAIAAAQTSFGGKPAP</sequence>
<dbReference type="InterPro" id="IPR036388">
    <property type="entry name" value="WH-like_DNA-bd_sf"/>
</dbReference>
<dbReference type="RefSeq" id="WP_143606251.1">
    <property type="nucleotide sequence ID" value="NZ_CP107955.1"/>
</dbReference>
<dbReference type="InterPro" id="IPR009492">
    <property type="entry name" value="TniQ"/>
</dbReference>
<dbReference type="Proteomes" id="UP001257627">
    <property type="component" value="Unassembled WGS sequence"/>
</dbReference>
<feature type="domain" description="TniQ" evidence="2">
    <location>
        <begin position="9"/>
        <end position="125"/>
    </location>
</feature>
<dbReference type="SUPFAM" id="SSF46785">
    <property type="entry name" value="Winged helix' DNA-binding domain"/>
    <property type="match status" value="1"/>
</dbReference>
<name>A0ABU3V794_9ACTN</name>
<dbReference type="EMBL" id="JARAKF010000001">
    <property type="protein sequence ID" value="MDU8998450.1"/>
    <property type="molecule type" value="Genomic_DNA"/>
</dbReference>
<dbReference type="Pfam" id="PF06527">
    <property type="entry name" value="TniQ"/>
    <property type="match status" value="1"/>
</dbReference>
<dbReference type="Pfam" id="PF00126">
    <property type="entry name" value="HTH_1"/>
    <property type="match status" value="1"/>
</dbReference>
<evidence type="ECO:0000259" key="1">
    <source>
        <dbReference type="Pfam" id="PF00126"/>
    </source>
</evidence>
<evidence type="ECO:0000313" key="3">
    <source>
        <dbReference type="EMBL" id="MDU8998450.1"/>
    </source>
</evidence>
<evidence type="ECO:0000313" key="4">
    <source>
        <dbReference type="EMBL" id="MDU9002052.1"/>
    </source>
</evidence>
<accession>A0ABU3V794</accession>